<reference evidence="2 3" key="1">
    <citation type="submission" date="2017-07" db="EMBL/GenBank/DDBJ databases">
        <title>Draft whole genome sequences of clinical Proprionibacteriaceae strains.</title>
        <authorList>
            <person name="Bernier A.-M."/>
            <person name="Bernard K."/>
            <person name="Domingo M.-C."/>
        </authorList>
    </citation>
    <scope>NUCLEOTIDE SEQUENCE [LARGE SCALE GENOMIC DNA]</scope>
    <source>
        <strain evidence="2 3">NML 150081</strain>
    </source>
</reference>
<comment type="caution">
    <text evidence="2">The sequence shown here is derived from an EMBL/GenBank/DDBJ whole genome shotgun (WGS) entry which is preliminary data.</text>
</comment>
<proteinExistence type="predicted"/>
<dbReference type="PANTHER" id="PTHR15160">
    <property type="entry name" value="VON HIPPEL-LINDAU PROTEIN"/>
    <property type="match status" value="1"/>
</dbReference>
<accession>A0A255ENY9</accession>
<evidence type="ECO:0000259" key="1">
    <source>
        <dbReference type="PROSITE" id="PS51658"/>
    </source>
</evidence>
<dbReference type="Gene3D" id="3.10.690.10">
    <property type="entry name" value="Bifunctional nuclease domain"/>
    <property type="match status" value="1"/>
</dbReference>
<dbReference type="AlphaFoldDB" id="A0A255ENY9"/>
<dbReference type="Proteomes" id="UP000216300">
    <property type="component" value="Unassembled WGS sequence"/>
</dbReference>
<dbReference type="InterPro" id="IPR036104">
    <property type="entry name" value="BFN_sf"/>
</dbReference>
<dbReference type="SUPFAM" id="SSF103256">
    <property type="entry name" value="Hypothetical protein TM0160"/>
    <property type="match status" value="1"/>
</dbReference>
<feature type="domain" description="BFN" evidence="1">
    <location>
        <begin position="1"/>
        <end position="129"/>
    </location>
</feature>
<dbReference type="OrthoDB" id="9788698at2"/>
<dbReference type="PROSITE" id="PS51658">
    <property type="entry name" value="BFN"/>
    <property type="match status" value="1"/>
</dbReference>
<evidence type="ECO:0000313" key="2">
    <source>
        <dbReference type="EMBL" id="OYN91182.1"/>
    </source>
</evidence>
<name>A0A255ENY9_9ACTN</name>
<organism evidence="2 3">
    <name type="scientific">Parenemella sanctibonifatiensis</name>
    <dbReference type="NCBI Taxonomy" id="2016505"/>
    <lineage>
        <taxon>Bacteria</taxon>
        <taxon>Bacillati</taxon>
        <taxon>Actinomycetota</taxon>
        <taxon>Actinomycetes</taxon>
        <taxon>Propionibacteriales</taxon>
        <taxon>Propionibacteriaceae</taxon>
        <taxon>Parenemella</taxon>
    </lineage>
</organism>
<dbReference type="EMBL" id="NMVJ01000006">
    <property type="protein sequence ID" value="OYN91182.1"/>
    <property type="molecule type" value="Genomic_DNA"/>
</dbReference>
<dbReference type="Pfam" id="PF02577">
    <property type="entry name" value="BFN_dom"/>
    <property type="match status" value="1"/>
</dbReference>
<dbReference type="RefSeq" id="WP_094453686.1">
    <property type="nucleotide sequence ID" value="NZ_NMVJ01000006.1"/>
</dbReference>
<dbReference type="PANTHER" id="PTHR15160:SF1">
    <property type="entry name" value="VON HIPPEL-LINDAU DISEASE TUMOR SUPPRESSOR"/>
    <property type="match status" value="1"/>
</dbReference>
<dbReference type="InterPro" id="IPR003729">
    <property type="entry name" value="Bi_nuclease_dom"/>
</dbReference>
<dbReference type="GO" id="GO:0004518">
    <property type="term" value="F:nuclease activity"/>
    <property type="evidence" value="ECO:0007669"/>
    <property type="project" value="InterPro"/>
</dbReference>
<sequence>MVELEVMGVRIEMPANAPMVLLRDQLSKRHLVIWVGSGEAAAIAQALDGLTPPRPLTHDLIVDLLEELDHNLTEVRITDLDEGTFFAELVVDDGRIISCRPSDAIAIALRAGVPVNCAEEVLAEAGIELADDADDEGDDPIGDEEVEAFREFLDHVNPDDFVTGEEPDD</sequence>
<gene>
    <name evidence="2" type="ORF">CGZ91_06915</name>
</gene>
<evidence type="ECO:0000313" key="3">
    <source>
        <dbReference type="Proteomes" id="UP000216300"/>
    </source>
</evidence>
<keyword evidence="3" id="KW-1185">Reference proteome</keyword>
<protein>
    <recommendedName>
        <fullName evidence="1">BFN domain-containing protein</fullName>
    </recommendedName>
</protein>